<feature type="region of interest" description="Disordered" evidence="1">
    <location>
        <begin position="1"/>
        <end position="67"/>
    </location>
</feature>
<evidence type="ECO:0000313" key="2">
    <source>
        <dbReference type="EMBL" id="TKR73090.1"/>
    </source>
</evidence>
<protein>
    <submittedName>
        <fullName evidence="2">Uncharacterized protein</fullName>
    </submittedName>
</protein>
<feature type="compositionally biased region" description="Polar residues" evidence="1">
    <location>
        <begin position="33"/>
        <end position="47"/>
    </location>
</feature>
<gene>
    <name evidence="2" type="ORF">L596_020441</name>
</gene>
<organism evidence="2 3">
    <name type="scientific">Steinernema carpocapsae</name>
    <name type="common">Entomopathogenic nematode</name>
    <dbReference type="NCBI Taxonomy" id="34508"/>
    <lineage>
        <taxon>Eukaryota</taxon>
        <taxon>Metazoa</taxon>
        <taxon>Ecdysozoa</taxon>
        <taxon>Nematoda</taxon>
        <taxon>Chromadorea</taxon>
        <taxon>Rhabditida</taxon>
        <taxon>Tylenchina</taxon>
        <taxon>Panagrolaimomorpha</taxon>
        <taxon>Strongyloidoidea</taxon>
        <taxon>Steinernematidae</taxon>
        <taxon>Steinernema</taxon>
    </lineage>
</organism>
<reference evidence="2 3" key="1">
    <citation type="journal article" date="2015" name="Genome Biol.">
        <title>Comparative genomics of Steinernema reveals deeply conserved gene regulatory networks.</title>
        <authorList>
            <person name="Dillman A.R."/>
            <person name="Macchietto M."/>
            <person name="Porter C.F."/>
            <person name="Rogers A."/>
            <person name="Williams B."/>
            <person name="Antoshechkin I."/>
            <person name="Lee M.M."/>
            <person name="Goodwin Z."/>
            <person name="Lu X."/>
            <person name="Lewis E.E."/>
            <person name="Goodrich-Blair H."/>
            <person name="Stock S.P."/>
            <person name="Adams B.J."/>
            <person name="Sternberg P.W."/>
            <person name="Mortazavi A."/>
        </authorList>
    </citation>
    <scope>NUCLEOTIDE SEQUENCE [LARGE SCALE GENOMIC DNA]</scope>
    <source>
        <strain evidence="2 3">ALL</strain>
    </source>
</reference>
<feature type="compositionally biased region" description="Low complexity" evidence="1">
    <location>
        <begin position="8"/>
        <end position="18"/>
    </location>
</feature>
<dbReference type="Proteomes" id="UP000298663">
    <property type="component" value="Unassembled WGS sequence"/>
</dbReference>
<keyword evidence="3" id="KW-1185">Reference proteome</keyword>
<accession>A0A4U5MTM8</accession>
<dbReference type="AlphaFoldDB" id="A0A4U5MTM8"/>
<comment type="caution">
    <text evidence="2">The sequence shown here is derived from an EMBL/GenBank/DDBJ whole genome shotgun (WGS) entry which is preliminary data.</text>
</comment>
<evidence type="ECO:0000313" key="3">
    <source>
        <dbReference type="Proteomes" id="UP000298663"/>
    </source>
</evidence>
<sequence length="140" mass="16170">MSEKETILSLLSNPNKSLKATDSGSKKPKLETPVQSQSNRRTPSLSRKSQKSKHESPKSKKPPKVRKWNVESCTALVEIYPQYDPKELTHRFDVFVIELNNRVHCPVNQPSKVLKNDTELSQQGNELLISRVRFSWRPRF</sequence>
<dbReference type="EMBL" id="AZBU02000006">
    <property type="protein sequence ID" value="TKR73090.1"/>
    <property type="molecule type" value="Genomic_DNA"/>
</dbReference>
<name>A0A4U5MTM8_STECR</name>
<proteinExistence type="predicted"/>
<reference evidence="2 3" key="2">
    <citation type="journal article" date="2019" name="G3 (Bethesda)">
        <title>Hybrid Assembly of the Genome of the Entomopathogenic Nematode Steinernema carpocapsae Identifies the X-Chromosome.</title>
        <authorList>
            <person name="Serra L."/>
            <person name="Macchietto M."/>
            <person name="Macias-Munoz A."/>
            <person name="McGill C.J."/>
            <person name="Rodriguez I.M."/>
            <person name="Rodriguez B."/>
            <person name="Murad R."/>
            <person name="Mortazavi A."/>
        </authorList>
    </citation>
    <scope>NUCLEOTIDE SEQUENCE [LARGE SCALE GENOMIC DNA]</scope>
    <source>
        <strain evidence="2 3">ALL</strain>
    </source>
</reference>
<evidence type="ECO:0000256" key="1">
    <source>
        <dbReference type="SAM" id="MobiDB-lite"/>
    </source>
</evidence>